<accession>G4CTM5</accession>
<gene>
    <name evidence="1" type="ORF">HMPREF9370_2435</name>
</gene>
<organism evidence="1 2">
    <name type="scientific">Neisseria wadsworthii 9715</name>
    <dbReference type="NCBI Taxonomy" id="1030841"/>
    <lineage>
        <taxon>Bacteria</taxon>
        <taxon>Pseudomonadati</taxon>
        <taxon>Pseudomonadota</taxon>
        <taxon>Betaproteobacteria</taxon>
        <taxon>Neisseriales</taxon>
        <taxon>Neisseriaceae</taxon>
        <taxon>Neisseria</taxon>
    </lineage>
</organism>
<dbReference type="EMBL" id="AGAZ01000079">
    <property type="protein sequence ID" value="EGZ44130.1"/>
    <property type="molecule type" value="Genomic_DNA"/>
</dbReference>
<name>G4CTM5_9NEIS</name>
<dbReference type="Proteomes" id="UP000005336">
    <property type="component" value="Unassembled WGS sequence"/>
</dbReference>
<evidence type="ECO:0000313" key="1">
    <source>
        <dbReference type="EMBL" id="EGZ44130.1"/>
    </source>
</evidence>
<evidence type="ECO:0000313" key="2">
    <source>
        <dbReference type="Proteomes" id="UP000005336"/>
    </source>
</evidence>
<proteinExistence type="predicted"/>
<protein>
    <submittedName>
        <fullName evidence="1">Uncharacterized protein</fullName>
    </submittedName>
</protein>
<sequence>MNQHSMNIQLHNHKDKLCFYPTGRALLKQSRQSKIKMPLKYLSII</sequence>
<reference evidence="1 2" key="1">
    <citation type="submission" date="2011-06" db="EMBL/GenBank/DDBJ databases">
        <authorList>
            <person name="Muzny D."/>
            <person name="Qin X."/>
            <person name="Deng J."/>
            <person name="Jiang H."/>
            <person name="Liu Y."/>
            <person name="Qu J."/>
            <person name="Song X.-Z."/>
            <person name="Zhang L."/>
            <person name="Thornton R."/>
            <person name="Coyle M."/>
            <person name="Francisco L."/>
            <person name="Jackson L."/>
            <person name="Javaid M."/>
            <person name="Korchina V."/>
            <person name="Kovar C."/>
            <person name="Mata R."/>
            <person name="Mathew T."/>
            <person name="Ngo R."/>
            <person name="Nguyen L."/>
            <person name="Nguyen N."/>
            <person name="Okwuonu G."/>
            <person name="Ongeri F."/>
            <person name="Pham C."/>
            <person name="Simmons D."/>
            <person name="Wilczek-Boney K."/>
            <person name="Hale W."/>
            <person name="Jakkamsetti A."/>
            <person name="Pham P."/>
            <person name="Ruth R."/>
            <person name="San Lucas F."/>
            <person name="Warren J."/>
            <person name="Zhang J."/>
            <person name="Zhao Z."/>
            <person name="Zhou C."/>
            <person name="Zhu D."/>
            <person name="Lee S."/>
            <person name="Bess C."/>
            <person name="Blankenburg K."/>
            <person name="Forbes L."/>
            <person name="Fu Q."/>
            <person name="Gubbala S."/>
            <person name="Hirani K."/>
            <person name="Jayaseelan J.C."/>
            <person name="Lara F."/>
            <person name="Munidasa M."/>
            <person name="Palculict T."/>
            <person name="Patil S."/>
            <person name="Pu L.-L."/>
            <person name="Saada N."/>
            <person name="Tang L."/>
            <person name="Weissenberger G."/>
            <person name="Zhu Y."/>
            <person name="Hemphill L."/>
            <person name="Shang Y."/>
            <person name="Youmans B."/>
            <person name="Ayvaz T."/>
            <person name="Ross M."/>
            <person name="Santibanez J."/>
            <person name="Aqrawi P."/>
            <person name="Gross S."/>
            <person name="Joshi V."/>
            <person name="Fowler G."/>
            <person name="Nazareth L."/>
            <person name="Reid J."/>
            <person name="Worley K."/>
            <person name="Petrosino J."/>
            <person name="Highlander S."/>
            <person name="Gibbs R."/>
        </authorList>
    </citation>
    <scope>NUCLEOTIDE SEQUENCE [LARGE SCALE GENOMIC DNA]</scope>
    <source>
        <strain evidence="1 2">9715</strain>
    </source>
</reference>
<dbReference type="HOGENOM" id="CLU_3202508_0_0_4"/>
<keyword evidence="2" id="KW-1185">Reference proteome</keyword>
<comment type="caution">
    <text evidence="1">The sequence shown here is derived from an EMBL/GenBank/DDBJ whole genome shotgun (WGS) entry which is preliminary data.</text>
</comment>
<dbReference type="AlphaFoldDB" id="G4CTM5"/>
<dbReference type="STRING" id="1030841.HMPREF9370_2435"/>